<feature type="region of interest" description="Disordered" evidence="2">
    <location>
        <begin position="1"/>
        <end position="39"/>
    </location>
</feature>
<feature type="region of interest" description="Disordered" evidence="2">
    <location>
        <begin position="95"/>
        <end position="119"/>
    </location>
</feature>
<dbReference type="EMBL" id="CAMXCT020000981">
    <property type="protein sequence ID" value="CAL1138725.1"/>
    <property type="molecule type" value="Genomic_DNA"/>
</dbReference>
<evidence type="ECO:0000313" key="3">
    <source>
        <dbReference type="EMBL" id="CAI3985350.1"/>
    </source>
</evidence>
<reference evidence="3" key="1">
    <citation type="submission" date="2022-10" db="EMBL/GenBank/DDBJ databases">
        <authorList>
            <person name="Chen Y."/>
            <person name="Dougan E. K."/>
            <person name="Chan C."/>
            <person name="Rhodes N."/>
            <person name="Thang M."/>
        </authorList>
    </citation>
    <scope>NUCLEOTIDE SEQUENCE</scope>
</reference>
<dbReference type="GO" id="GO:0003677">
    <property type="term" value="F:DNA binding"/>
    <property type="evidence" value="ECO:0007669"/>
    <property type="project" value="InterPro"/>
</dbReference>
<reference evidence="4" key="2">
    <citation type="submission" date="2024-04" db="EMBL/GenBank/DDBJ databases">
        <authorList>
            <person name="Chen Y."/>
            <person name="Shah S."/>
            <person name="Dougan E. K."/>
            <person name="Thang M."/>
            <person name="Chan C."/>
        </authorList>
    </citation>
    <scope>NUCLEOTIDE SEQUENCE [LARGE SCALE GENOMIC DNA]</scope>
</reference>
<feature type="compositionally biased region" description="Low complexity" evidence="2">
    <location>
        <begin position="592"/>
        <end position="606"/>
    </location>
</feature>
<protein>
    <submittedName>
        <fullName evidence="3">Uncharacterized protein</fullName>
    </submittedName>
</protein>
<evidence type="ECO:0000313" key="4">
    <source>
        <dbReference type="EMBL" id="CAL1138725.1"/>
    </source>
</evidence>
<evidence type="ECO:0000256" key="2">
    <source>
        <dbReference type="SAM" id="MobiDB-lite"/>
    </source>
</evidence>
<dbReference type="InterPro" id="IPR011010">
    <property type="entry name" value="DNA_brk_join_enz"/>
</dbReference>
<feature type="region of interest" description="Disordered" evidence="2">
    <location>
        <begin position="540"/>
        <end position="618"/>
    </location>
</feature>
<sequence length="1365" mass="150282">MQTETGDSFEDSCPGESGGRSEQCQHFEPSFGGTLFGNEAEHSDTDYGFEHVGGTVLQGRNGLDFSGGTSEPSNFVVTGSSTSFELLRSAVSASEDSNRVRSKRSADASNLGAAQVPRGPVLDNGNFSQMLHDAFIRTAEPMSVVMPWERGVAKTIFSRGRNTLGIQKQQLRSWVQTADSLSEDAVATEPKMVEAPGMALSGALFEKVLSVVSDQNFLEKRQEALGVAIDKWFSIIRINLLGSEVGQTIIGHGGNIQEQKLGAYETIEAIIGVRSRTTAISRANALLKFFRWRADFTEDDGKPVTEQAAWNYVAWLRSDGVVALHSLMENRTANFIDRALAAYTLLALYGRCRHSDLAAVDCVMLDFDEKGGFIEISTRLHKTAKSASQKSQLLPIVIPAIGITGQVWVQEAIDAFSYCGLSLEGKIQGPLFRPPMAAGGGLCKRGLTSSEVTKFLRLLFESNETNTDGPRVSSHSLKATALSWASKFGLPIPDKAILGRHASATTEAHAIYSRDLAVASVMKLQDIILRISRLEFQPDNPRRGYFAEESRPQPEIEASEVVKVEEDSPSQEVAEGDTEMGNGEISEHHSSSSDSSAGESSSSEAEVNPPPPKCYRHTARGHLEGRFVIHKTSKLVHYKDSVVADVKCDGKQVLSCGRALTGNYGTVVNFDTGEMASLLDSEAQFVQRTLDLKLSDELKRSLKGAKRLLFESQTMVLAALQDSVNTPDSTSIKKALLEEGVQPKRDDAGVLALDTKLLSALESYRVSFSLLPLLAKKEHQQTEAGGDNCEQFGALEMQSHLNKSQFSFSTEQITCPVIIEVFCGSARVTASLKELGLVESFGVDHEVDKAIATVKSPEFPEGLSGLRDKDRRRVSAANKLYEFLAEIIKVSHHRMSTSRGALYTLNKEQKTVMEQAWGIPFTPEEFIQEAVNRGHPKLISTLVPPVLMEAVFHNFQNGDLSHLPRLRAEWFSKWTARANELKAEELQWKASMPDHIANILKPKRLLLWKEILLDIGYPDADVVSELSNGTELVGEVPSYGIFEKTFKPAETTVESLCKAAKSIKRKQYYSCRSSGDTEIDELVWKKTQEEVELGWASGPVDISDLPTDAIVSRRFGLRQPGKIRLIDDLSASSVNQTVQCAESPKPQSIDFVAALLLTILKSSGGAKIKGVKALKIMWSVFFDDYVVFSHESHVNNTETTVELLFQLLGWKFAVDGDKATCFDEEFSALGVRINLVEAQLGRINFINTEKRIKELSDAIGDIIKKGSMTVLESQKLRGRMQFADGQVFGRLGKLCMKAITNHAFKSQGDKLEKQTVDALRRFTIFLNHAKPRSLELASDSVWTITLMLVTNLTEKIGFVVSVEFW</sequence>
<accession>A0A9P1C5A5</accession>
<feature type="compositionally biased region" description="Basic and acidic residues" evidence="2">
    <location>
        <begin position="540"/>
        <end position="566"/>
    </location>
</feature>
<evidence type="ECO:0000256" key="1">
    <source>
        <dbReference type="ARBA" id="ARBA00023172"/>
    </source>
</evidence>
<proteinExistence type="predicted"/>
<organism evidence="3">
    <name type="scientific">Cladocopium goreaui</name>
    <dbReference type="NCBI Taxonomy" id="2562237"/>
    <lineage>
        <taxon>Eukaryota</taxon>
        <taxon>Sar</taxon>
        <taxon>Alveolata</taxon>
        <taxon>Dinophyceae</taxon>
        <taxon>Suessiales</taxon>
        <taxon>Symbiodiniaceae</taxon>
        <taxon>Cladocopium</taxon>
    </lineage>
</organism>
<dbReference type="GO" id="GO:0015074">
    <property type="term" value="P:DNA integration"/>
    <property type="evidence" value="ECO:0007669"/>
    <property type="project" value="InterPro"/>
</dbReference>
<comment type="caution">
    <text evidence="3">The sequence shown here is derived from an EMBL/GenBank/DDBJ whole genome shotgun (WGS) entry which is preliminary data.</text>
</comment>
<name>A0A9P1C5A5_9DINO</name>
<keyword evidence="5" id="KW-1185">Reference proteome</keyword>
<dbReference type="Gene3D" id="1.10.443.10">
    <property type="entry name" value="Intergrase catalytic core"/>
    <property type="match status" value="1"/>
</dbReference>
<keyword evidence="1" id="KW-0233">DNA recombination</keyword>
<dbReference type="GO" id="GO:0006310">
    <property type="term" value="P:DNA recombination"/>
    <property type="evidence" value="ECO:0007669"/>
    <property type="project" value="UniProtKB-KW"/>
</dbReference>
<dbReference type="EMBL" id="CAMXCT030000981">
    <property type="protein sequence ID" value="CAL4772662.1"/>
    <property type="molecule type" value="Genomic_DNA"/>
</dbReference>
<dbReference type="Proteomes" id="UP001152797">
    <property type="component" value="Unassembled WGS sequence"/>
</dbReference>
<dbReference type="OrthoDB" id="412157at2759"/>
<dbReference type="SUPFAM" id="SSF56349">
    <property type="entry name" value="DNA breaking-rejoining enzymes"/>
    <property type="match status" value="1"/>
</dbReference>
<evidence type="ECO:0000313" key="5">
    <source>
        <dbReference type="Proteomes" id="UP001152797"/>
    </source>
</evidence>
<dbReference type="EMBL" id="CAMXCT010000981">
    <property type="protein sequence ID" value="CAI3985350.1"/>
    <property type="molecule type" value="Genomic_DNA"/>
</dbReference>
<dbReference type="InterPro" id="IPR013762">
    <property type="entry name" value="Integrase-like_cat_sf"/>
</dbReference>
<gene>
    <name evidence="3" type="ORF">C1SCF055_LOCUS12804</name>
</gene>